<name>A0ABD1DTF1_CULPP</name>
<keyword evidence="6 7" id="KW-0472">Membrane</keyword>
<dbReference type="InterPro" id="IPR036259">
    <property type="entry name" value="MFS_trans_sf"/>
</dbReference>
<keyword evidence="5 7" id="KW-1133">Transmembrane helix</keyword>
<proteinExistence type="inferred from homology"/>
<dbReference type="SUPFAM" id="SSF103473">
    <property type="entry name" value="MFS general substrate transporter"/>
    <property type="match status" value="1"/>
</dbReference>
<evidence type="ECO:0000256" key="2">
    <source>
        <dbReference type="ARBA" id="ARBA00008335"/>
    </source>
</evidence>
<comment type="subcellular location">
    <subcellularLocation>
        <location evidence="1">Membrane</location>
        <topology evidence="1">Multi-pass membrane protein</topology>
    </subcellularLocation>
</comment>
<feature type="transmembrane region" description="Helical" evidence="7">
    <location>
        <begin position="75"/>
        <end position="93"/>
    </location>
</feature>
<dbReference type="AlphaFoldDB" id="A0ABD1DTF1"/>
<feature type="transmembrane region" description="Helical" evidence="7">
    <location>
        <begin position="105"/>
        <end position="129"/>
    </location>
</feature>
<dbReference type="GO" id="GO:0016020">
    <property type="term" value="C:membrane"/>
    <property type="evidence" value="ECO:0007669"/>
    <property type="project" value="UniProtKB-SubCell"/>
</dbReference>
<evidence type="ECO:0000256" key="4">
    <source>
        <dbReference type="ARBA" id="ARBA00022692"/>
    </source>
</evidence>
<protein>
    <submittedName>
        <fullName evidence="8">Uncharacterized protein</fullName>
    </submittedName>
</protein>
<gene>
    <name evidence="8" type="ORF">pipiens_019603</name>
</gene>
<evidence type="ECO:0000256" key="5">
    <source>
        <dbReference type="ARBA" id="ARBA00022989"/>
    </source>
</evidence>
<dbReference type="Pfam" id="PF00083">
    <property type="entry name" value="Sugar_tr"/>
    <property type="match status" value="1"/>
</dbReference>
<comment type="caution">
    <text evidence="8">The sequence shown here is derived from an EMBL/GenBank/DDBJ whole genome shotgun (WGS) entry which is preliminary data.</text>
</comment>
<dbReference type="Proteomes" id="UP001562425">
    <property type="component" value="Unassembled WGS sequence"/>
</dbReference>
<sequence length="139" mass="14695">MARAILRRIVRSVSCSEDALMTHAGKVWSASKLRADRDRRNGAGRAVMLEMLSISVAAVIAVAECDLEPASGQKGILGAMALAGTIAGSASCGDSQAATLGRRKVIIPTLLMTNAVSFASSMMTNFWMITICRFLTGFL</sequence>
<keyword evidence="9" id="KW-1185">Reference proteome</keyword>
<keyword evidence="4 7" id="KW-0812">Transmembrane</keyword>
<evidence type="ECO:0000256" key="6">
    <source>
        <dbReference type="ARBA" id="ARBA00023136"/>
    </source>
</evidence>
<comment type="similarity">
    <text evidence="2">Belongs to the major facilitator superfamily.</text>
</comment>
<reference evidence="8 9" key="1">
    <citation type="submission" date="2024-05" db="EMBL/GenBank/DDBJ databases">
        <title>Culex pipiens pipiens assembly and annotation.</title>
        <authorList>
            <person name="Alout H."/>
            <person name="Durand T."/>
        </authorList>
    </citation>
    <scope>NUCLEOTIDE SEQUENCE [LARGE SCALE GENOMIC DNA]</scope>
    <source>
        <strain evidence="8">HA-2024</strain>
        <tissue evidence="8">Whole body</tissue>
    </source>
</reference>
<evidence type="ECO:0000256" key="7">
    <source>
        <dbReference type="SAM" id="Phobius"/>
    </source>
</evidence>
<evidence type="ECO:0000256" key="1">
    <source>
        <dbReference type="ARBA" id="ARBA00004141"/>
    </source>
</evidence>
<evidence type="ECO:0000313" key="9">
    <source>
        <dbReference type="Proteomes" id="UP001562425"/>
    </source>
</evidence>
<evidence type="ECO:0000313" key="8">
    <source>
        <dbReference type="EMBL" id="KAL1402887.1"/>
    </source>
</evidence>
<dbReference type="PANTHER" id="PTHR23511:SF37">
    <property type="entry name" value="MAJOR FACILITATOR SUPERFAMILY (MFS) PROFILE DOMAIN-CONTAINING PROTEIN-RELATED"/>
    <property type="match status" value="1"/>
</dbReference>
<keyword evidence="3" id="KW-0813">Transport</keyword>
<organism evidence="8 9">
    <name type="scientific">Culex pipiens pipiens</name>
    <name type="common">Northern house mosquito</name>
    <dbReference type="NCBI Taxonomy" id="38569"/>
    <lineage>
        <taxon>Eukaryota</taxon>
        <taxon>Metazoa</taxon>
        <taxon>Ecdysozoa</taxon>
        <taxon>Arthropoda</taxon>
        <taxon>Hexapoda</taxon>
        <taxon>Insecta</taxon>
        <taxon>Pterygota</taxon>
        <taxon>Neoptera</taxon>
        <taxon>Endopterygota</taxon>
        <taxon>Diptera</taxon>
        <taxon>Nematocera</taxon>
        <taxon>Culicoidea</taxon>
        <taxon>Culicidae</taxon>
        <taxon>Culicinae</taxon>
        <taxon>Culicini</taxon>
        <taxon>Culex</taxon>
        <taxon>Culex</taxon>
    </lineage>
</organism>
<dbReference type="Gene3D" id="1.20.1250.20">
    <property type="entry name" value="MFS general substrate transporter like domains"/>
    <property type="match status" value="1"/>
</dbReference>
<accession>A0ABD1DTF1</accession>
<dbReference type="InterPro" id="IPR005828">
    <property type="entry name" value="MFS_sugar_transport-like"/>
</dbReference>
<feature type="transmembrane region" description="Helical" evidence="7">
    <location>
        <begin position="42"/>
        <end position="63"/>
    </location>
</feature>
<dbReference type="EMBL" id="JBEHCU010002358">
    <property type="protein sequence ID" value="KAL1402887.1"/>
    <property type="molecule type" value="Genomic_DNA"/>
</dbReference>
<evidence type="ECO:0000256" key="3">
    <source>
        <dbReference type="ARBA" id="ARBA00022448"/>
    </source>
</evidence>
<dbReference type="PANTHER" id="PTHR23511">
    <property type="entry name" value="SYNAPTIC VESICLE GLYCOPROTEIN 2"/>
    <property type="match status" value="1"/>
</dbReference>